<evidence type="ECO:0000313" key="2">
    <source>
        <dbReference type="Proteomes" id="UP000708208"/>
    </source>
</evidence>
<comment type="caution">
    <text evidence="1">The sequence shown here is derived from an EMBL/GenBank/DDBJ whole genome shotgun (WGS) entry which is preliminary data.</text>
</comment>
<accession>A0A8J2Q5Z6</accession>
<evidence type="ECO:0000313" key="1">
    <source>
        <dbReference type="EMBL" id="CAG7835471.1"/>
    </source>
</evidence>
<protein>
    <submittedName>
        <fullName evidence="1">Uncharacterized protein</fullName>
    </submittedName>
</protein>
<dbReference type="EMBL" id="CAJVCH010570633">
    <property type="protein sequence ID" value="CAG7835471.1"/>
    <property type="molecule type" value="Genomic_DNA"/>
</dbReference>
<sequence>MQKKNGNVVVVVVTPDDNDECTQSVRCSIKIYLLAGGMTSRSKRTVVGLLLYSYQGLCIYVHADTQLETCVSVPQSDLPKLPTFSESEYAHVGNLRSVLFFRWNGML</sequence>
<gene>
    <name evidence="1" type="ORF">AFUS01_LOCUS44837</name>
</gene>
<reference evidence="1" key="1">
    <citation type="submission" date="2021-06" db="EMBL/GenBank/DDBJ databases">
        <authorList>
            <person name="Hodson N. C."/>
            <person name="Mongue J. A."/>
            <person name="Jaron S. K."/>
        </authorList>
    </citation>
    <scope>NUCLEOTIDE SEQUENCE</scope>
</reference>
<dbReference type="Proteomes" id="UP000708208">
    <property type="component" value="Unassembled WGS sequence"/>
</dbReference>
<proteinExistence type="predicted"/>
<name>A0A8J2Q5Z6_9HEXA</name>
<keyword evidence="2" id="KW-1185">Reference proteome</keyword>
<dbReference type="AlphaFoldDB" id="A0A8J2Q5Z6"/>
<organism evidence="1 2">
    <name type="scientific">Allacma fusca</name>
    <dbReference type="NCBI Taxonomy" id="39272"/>
    <lineage>
        <taxon>Eukaryota</taxon>
        <taxon>Metazoa</taxon>
        <taxon>Ecdysozoa</taxon>
        <taxon>Arthropoda</taxon>
        <taxon>Hexapoda</taxon>
        <taxon>Collembola</taxon>
        <taxon>Symphypleona</taxon>
        <taxon>Sminthuridae</taxon>
        <taxon>Allacma</taxon>
    </lineage>
</organism>